<dbReference type="GO" id="GO:0004497">
    <property type="term" value="F:monooxygenase activity"/>
    <property type="evidence" value="ECO:0007669"/>
    <property type="project" value="UniProtKB-KW"/>
</dbReference>
<organism evidence="4 5">
    <name type="scientific">Pallidibacillus thermolactis</name>
    <dbReference type="NCBI Taxonomy" id="251051"/>
    <lineage>
        <taxon>Bacteria</taxon>
        <taxon>Bacillati</taxon>
        <taxon>Bacillota</taxon>
        <taxon>Bacilli</taxon>
        <taxon>Bacillales</taxon>
        <taxon>Bacillaceae</taxon>
        <taxon>Pallidibacillus</taxon>
    </lineage>
</organism>
<keyword evidence="2 4" id="KW-0503">Monooxygenase</keyword>
<evidence type="ECO:0000256" key="2">
    <source>
        <dbReference type="ARBA" id="ARBA00023033"/>
    </source>
</evidence>
<dbReference type="PANTHER" id="PTHR13789">
    <property type="entry name" value="MONOOXYGENASE"/>
    <property type="match status" value="1"/>
</dbReference>
<evidence type="ECO:0000313" key="4">
    <source>
        <dbReference type="EMBL" id="MCU9593577.1"/>
    </source>
</evidence>
<accession>A0ABT2WDN2</accession>
<name>A0ABT2WDN2_9BACI</name>
<reference evidence="4 5" key="1">
    <citation type="submission" date="2022-10" db="EMBL/GenBank/DDBJ databases">
        <title>Description of Fervidibacillus gen. nov. in the family Fervidibacillaceae fam. nov. with two species, Fervidibacillus albus sp. nov., and Fervidibacillus halotolerans sp. nov., isolated from tidal flat sediments.</title>
        <authorList>
            <person name="Kwon K.K."/>
            <person name="Yang S.-H."/>
        </authorList>
    </citation>
    <scope>NUCLEOTIDE SEQUENCE [LARGE SCALE GENOMIC DNA]</scope>
    <source>
        <strain evidence="4 5">DSM 23332</strain>
    </source>
</reference>
<dbReference type="InterPro" id="IPR050493">
    <property type="entry name" value="FAD-dep_Monooxygenase_BioMet"/>
</dbReference>
<dbReference type="PANTHER" id="PTHR13789:SF309">
    <property type="entry name" value="PUTATIVE (AFU_ORTHOLOGUE AFUA_6G14510)-RELATED"/>
    <property type="match status" value="1"/>
</dbReference>
<gene>
    <name evidence="4" type="ORF">OEV82_03785</name>
</gene>
<dbReference type="Proteomes" id="UP001208656">
    <property type="component" value="Unassembled WGS sequence"/>
</dbReference>
<evidence type="ECO:0000313" key="5">
    <source>
        <dbReference type="Proteomes" id="UP001208656"/>
    </source>
</evidence>
<sequence>MTNKVIIIGGGIAGASAGLFLKRLNFEVEIYEAYEKRTDIGGGLQIAPNGMKVMEELGLADVVLKKGVECSVMQFLNEKGKVLARVKQNAREKYGLPPVNIARSTFHEILIHEVEKNGIKIHYKKRLERIIEKEAGVIAIFKDGTETSGTFLIGADGVHSKTREYVVGNSPKPVYTGLLNVGGFAPASSIDEQRIHNEYPTYFTFGNKGFFGYTMCNKNNGEEVMWWSNIPEEKEMPREQLRLLKTEEIRQELLFLHKNWHPPIEHIIQQSSSIFISNIYDIDSLPNWSRKRVVLIGDAAHAMSPHAGQGASVALEDSMYVAKLIKDLNLPIEGIFKHFEAERKERAEKIMKTARRNGSGKKGVSPISSWFRDKILSILLPVFAGKGQDWIYNYEIKWDENSN</sequence>
<evidence type="ECO:0000259" key="3">
    <source>
        <dbReference type="Pfam" id="PF01494"/>
    </source>
</evidence>
<dbReference type="Pfam" id="PF01494">
    <property type="entry name" value="FAD_binding_3"/>
    <property type="match status" value="1"/>
</dbReference>
<dbReference type="Gene3D" id="3.50.50.60">
    <property type="entry name" value="FAD/NAD(P)-binding domain"/>
    <property type="match status" value="1"/>
</dbReference>
<dbReference type="InterPro" id="IPR002938">
    <property type="entry name" value="FAD-bd"/>
</dbReference>
<evidence type="ECO:0000256" key="1">
    <source>
        <dbReference type="ARBA" id="ARBA00023002"/>
    </source>
</evidence>
<keyword evidence="1" id="KW-0560">Oxidoreductase</keyword>
<dbReference type="SUPFAM" id="SSF51905">
    <property type="entry name" value="FAD/NAD(P)-binding domain"/>
    <property type="match status" value="1"/>
</dbReference>
<dbReference type="RefSeq" id="WP_173660450.1">
    <property type="nucleotide sequence ID" value="NZ_JAOUSE010000006.1"/>
</dbReference>
<dbReference type="InterPro" id="IPR036188">
    <property type="entry name" value="FAD/NAD-bd_sf"/>
</dbReference>
<comment type="caution">
    <text evidence="4">The sequence shown here is derived from an EMBL/GenBank/DDBJ whole genome shotgun (WGS) entry which is preliminary data.</text>
</comment>
<protein>
    <submittedName>
        <fullName evidence="4">FAD-dependent monooxygenase</fullName>
    </submittedName>
</protein>
<dbReference type="PRINTS" id="PR00420">
    <property type="entry name" value="RNGMNOXGNASE"/>
</dbReference>
<feature type="domain" description="FAD-binding" evidence="3">
    <location>
        <begin position="4"/>
        <end position="353"/>
    </location>
</feature>
<keyword evidence="5" id="KW-1185">Reference proteome</keyword>
<proteinExistence type="predicted"/>
<dbReference type="EMBL" id="JAOUSE010000006">
    <property type="protein sequence ID" value="MCU9593577.1"/>
    <property type="molecule type" value="Genomic_DNA"/>
</dbReference>